<reference evidence="2 3" key="1">
    <citation type="submission" date="2020-06" db="EMBL/GenBank/DDBJ databases">
        <authorList>
            <person name="Qiu C."/>
            <person name="Liu Z."/>
        </authorList>
    </citation>
    <scope>NUCLEOTIDE SEQUENCE [LARGE SCALE GENOMIC DNA]</scope>
    <source>
        <strain evidence="2 3">EM 1</strain>
    </source>
</reference>
<dbReference type="CDD" id="cd04301">
    <property type="entry name" value="NAT_SF"/>
    <property type="match status" value="1"/>
</dbReference>
<name>A0A850QF65_9BURK</name>
<dbReference type="Gene3D" id="3.40.630.30">
    <property type="match status" value="1"/>
</dbReference>
<dbReference type="RefSeq" id="WP_176803098.1">
    <property type="nucleotide sequence ID" value="NZ_JABXYJ010000004.1"/>
</dbReference>
<organism evidence="2 3">
    <name type="scientific">Undibacterium oligocarboniphilum</name>
    <dbReference type="NCBI Taxonomy" id="666702"/>
    <lineage>
        <taxon>Bacteria</taxon>
        <taxon>Pseudomonadati</taxon>
        <taxon>Pseudomonadota</taxon>
        <taxon>Betaproteobacteria</taxon>
        <taxon>Burkholderiales</taxon>
        <taxon>Oxalobacteraceae</taxon>
        <taxon>Undibacterium</taxon>
    </lineage>
</organism>
<keyword evidence="2" id="KW-0808">Transferase</keyword>
<keyword evidence="3" id="KW-1185">Reference proteome</keyword>
<proteinExistence type="predicted"/>
<dbReference type="AlphaFoldDB" id="A0A850QF65"/>
<protein>
    <submittedName>
        <fullName evidence="2">GNAT family N-acetyltransferase</fullName>
    </submittedName>
</protein>
<dbReference type="Proteomes" id="UP000588051">
    <property type="component" value="Unassembled WGS sequence"/>
</dbReference>
<dbReference type="Pfam" id="PF00583">
    <property type="entry name" value="Acetyltransf_1"/>
    <property type="match status" value="1"/>
</dbReference>
<evidence type="ECO:0000259" key="1">
    <source>
        <dbReference type="PROSITE" id="PS51186"/>
    </source>
</evidence>
<dbReference type="SUPFAM" id="SSF55729">
    <property type="entry name" value="Acyl-CoA N-acyltransferases (Nat)"/>
    <property type="match status" value="1"/>
</dbReference>
<dbReference type="InterPro" id="IPR016181">
    <property type="entry name" value="Acyl_CoA_acyltransferase"/>
</dbReference>
<comment type="caution">
    <text evidence="2">The sequence shown here is derived from an EMBL/GenBank/DDBJ whole genome shotgun (WGS) entry which is preliminary data.</text>
</comment>
<evidence type="ECO:0000313" key="2">
    <source>
        <dbReference type="EMBL" id="NVO77829.1"/>
    </source>
</evidence>
<dbReference type="InterPro" id="IPR000182">
    <property type="entry name" value="GNAT_dom"/>
</dbReference>
<gene>
    <name evidence="2" type="ORF">HV832_08290</name>
</gene>
<dbReference type="PROSITE" id="PS51186">
    <property type="entry name" value="GNAT"/>
    <property type="match status" value="1"/>
</dbReference>
<dbReference type="GO" id="GO:0016747">
    <property type="term" value="F:acyltransferase activity, transferring groups other than amino-acyl groups"/>
    <property type="evidence" value="ECO:0007669"/>
    <property type="project" value="InterPro"/>
</dbReference>
<accession>A0A850QF65</accession>
<dbReference type="EMBL" id="JABXYJ010000004">
    <property type="protein sequence ID" value="NVO77829.1"/>
    <property type="molecule type" value="Genomic_DNA"/>
</dbReference>
<evidence type="ECO:0000313" key="3">
    <source>
        <dbReference type="Proteomes" id="UP000588051"/>
    </source>
</evidence>
<feature type="domain" description="N-acetyltransferase" evidence="1">
    <location>
        <begin position="1"/>
        <end position="66"/>
    </location>
</feature>
<sequence>MHSDYHRRGIGTSLLGQAVSWAQNRCYQRVRLCSGIQREPAHRFYENRGFLRQRASDAFELALPQNEPTSLPVMLRGSGA</sequence>